<dbReference type="EMBL" id="AWUE01019233">
    <property type="protein sequence ID" value="OMO75029.1"/>
    <property type="molecule type" value="Genomic_DNA"/>
</dbReference>
<organism evidence="1 2">
    <name type="scientific">Corchorus olitorius</name>
    <dbReference type="NCBI Taxonomy" id="93759"/>
    <lineage>
        <taxon>Eukaryota</taxon>
        <taxon>Viridiplantae</taxon>
        <taxon>Streptophyta</taxon>
        <taxon>Embryophyta</taxon>
        <taxon>Tracheophyta</taxon>
        <taxon>Spermatophyta</taxon>
        <taxon>Magnoliopsida</taxon>
        <taxon>eudicotyledons</taxon>
        <taxon>Gunneridae</taxon>
        <taxon>Pentapetalae</taxon>
        <taxon>rosids</taxon>
        <taxon>malvids</taxon>
        <taxon>Malvales</taxon>
        <taxon>Malvaceae</taxon>
        <taxon>Grewioideae</taxon>
        <taxon>Apeibeae</taxon>
        <taxon>Corchorus</taxon>
    </lineage>
</organism>
<evidence type="ECO:0000313" key="2">
    <source>
        <dbReference type="Proteomes" id="UP000187203"/>
    </source>
</evidence>
<keyword evidence="2" id="KW-1185">Reference proteome</keyword>
<name>A0A1R3HXF9_9ROSI</name>
<reference evidence="2" key="1">
    <citation type="submission" date="2013-09" db="EMBL/GenBank/DDBJ databases">
        <title>Corchorus olitorius genome sequencing.</title>
        <authorList>
            <person name="Alam M."/>
            <person name="Haque M.S."/>
            <person name="Islam M.S."/>
            <person name="Emdad E.M."/>
            <person name="Islam M.M."/>
            <person name="Ahmed B."/>
            <person name="Halim A."/>
            <person name="Hossen Q.M.M."/>
            <person name="Hossain M.Z."/>
            <person name="Ahmed R."/>
            <person name="Khan M.M."/>
            <person name="Islam R."/>
            <person name="Rashid M.M."/>
            <person name="Khan S.A."/>
            <person name="Rahman M.S."/>
            <person name="Alam M."/>
            <person name="Yahiya A.S."/>
            <person name="Khan M.S."/>
            <person name="Azam M.S."/>
            <person name="Haque T."/>
            <person name="Lashkar M.Z.H."/>
            <person name="Akhand A.I."/>
            <person name="Morshed G."/>
            <person name="Roy S."/>
            <person name="Uddin K.S."/>
            <person name="Rabeya T."/>
            <person name="Hossain A.S."/>
            <person name="Chowdhury A."/>
            <person name="Snigdha A.R."/>
            <person name="Mortoza M.S."/>
            <person name="Matin S.A."/>
            <person name="Hoque S.M.E."/>
            <person name="Islam M.K."/>
            <person name="Roy D.K."/>
            <person name="Haider R."/>
            <person name="Moosa M.M."/>
            <person name="Elias S.M."/>
            <person name="Hasan A.M."/>
            <person name="Jahan S."/>
            <person name="Shafiuddin M."/>
            <person name="Mahmood N."/>
            <person name="Shommy N.S."/>
        </authorList>
    </citation>
    <scope>NUCLEOTIDE SEQUENCE [LARGE SCALE GENOMIC DNA]</scope>
    <source>
        <strain evidence="2">cv. O-4</strain>
    </source>
</reference>
<proteinExistence type="predicted"/>
<dbReference type="Proteomes" id="UP000187203">
    <property type="component" value="Unassembled WGS sequence"/>
</dbReference>
<comment type="caution">
    <text evidence="1">The sequence shown here is derived from an EMBL/GenBank/DDBJ whole genome shotgun (WGS) entry which is preliminary data.</text>
</comment>
<dbReference type="AlphaFoldDB" id="A0A1R3HXF9"/>
<accession>A0A1R3HXF9</accession>
<gene>
    <name evidence="1" type="ORF">COLO4_26373</name>
</gene>
<protein>
    <submittedName>
        <fullName evidence="1">Uncharacterized protein</fullName>
    </submittedName>
</protein>
<sequence>MVQCRGGFPLMKIEESPHGPKLPKAPNFGKLYYQQQWFTADCAHNF</sequence>
<evidence type="ECO:0000313" key="1">
    <source>
        <dbReference type="EMBL" id="OMO75029.1"/>
    </source>
</evidence>